<sequence>MPLEGGVFMEKMPSNHPQAVPDLSLNISLPAVPKSSSSIFDIGPNHQAPRSSTSRENTLAYTGLSLAPSAGKNVGRNGDACRRSSDVITIGDDEQPQLHNHPLQHPHHLHLNNGVLMSDSSDVPRPIKGIPVYHNRSFPSFHQAPTPPHLTAPNSPSVSSPYFGGGFDPLSILNSAGTATGANSRGYAAKLYSGLGLPHHHHHHQYTNMSEMSSNGVMRSRFVARIPAKRSMRAPRMRWTSTLHARFVHAVERLGGHERATPKSVLELMGEKDLTLAHVKSHLQMYRTVKTTEKPAASSGQSDGEDDLPLIGSAGGDRGSRGFTDVRAPLDCLRQQELDHPSSSNAFRSNTSSGREGWQDDMAGIRSHHHQIEESDPAAMLKSYHKSKADSNNPSLEFTLGRPDWQGREHG</sequence>
<evidence type="ECO:0000313" key="7">
    <source>
        <dbReference type="EMBL" id="PKI45954.1"/>
    </source>
</evidence>
<gene>
    <name evidence="7" type="ORF">CRG98_033594</name>
</gene>
<dbReference type="Gene3D" id="1.10.10.60">
    <property type="entry name" value="Homeodomain-like"/>
    <property type="match status" value="1"/>
</dbReference>
<dbReference type="SUPFAM" id="SSF46689">
    <property type="entry name" value="Homeodomain-like"/>
    <property type="match status" value="1"/>
</dbReference>
<evidence type="ECO:0000256" key="1">
    <source>
        <dbReference type="ARBA" id="ARBA00004123"/>
    </source>
</evidence>
<dbReference type="GO" id="GO:0000976">
    <property type="term" value="F:transcription cis-regulatory region binding"/>
    <property type="evidence" value="ECO:0007669"/>
    <property type="project" value="InterPro"/>
</dbReference>
<dbReference type="GO" id="GO:0005634">
    <property type="term" value="C:nucleus"/>
    <property type="evidence" value="ECO:0007669"/>
    <property type="project" value="UniProtKB-SubCell"/>
</dbReference>
<dbReference type="NCBIfam" id="TIGR01557">
    <property type="entry name" value="myb_SHAQKYF"/>
    <property type="match status" value="1"/>
</dbReference>
<evidence type="ECO:0000256" key="6">
    <source>
        <dbReference type="ARBA" id="ARBA00023242"/>
    </source>
</evidence>
<dbReference type="GO" id="GO:0010158">
    <property type="term" value="P:abaxial cell fate specification"/>
    <property type="evidence" value="ECO:0007669"/>
    <property type="project" value="InterPro"/>
</dbReference>
<keyword evidence="6" id="KW-0539">Nucleus</keyword>
<dbReference type="Pfam" id="PF00249">
    <property type="entry name" value="Myb_DNA-binding"/>
    <property type="match status" value="1"/>
</dbReference>
<reference evidence="7 8" key="1">
    <citation type="submission" date="2017-11" db="EMBL/GenBank/DDBJ databases">
        <title>De-novo sequencing of pomegranate (Punica granatum L.) genome.</title>
        <authorList>
            <person name="Akparov Z."/>
            <person name="Amiraslanov A."/>
            <person name="Hajiyeva S."/>
            <person name="Abbasov M."/>
            <person name="Kaur K."/>
            <person name="Hamwieh A."/>
            <person name="Solovyev V."/>
            <person name="Salamov A."/>
            <person name="Braich B."/>
            <person name="Kosarev P."/>
            <person name="Mahmoud A."/>
            <person name="Hajiyev E."/>
            <person name="Babayeva S."/>
            <person name="Izzatullayeva V."/>
            <person name="Mammadov A."/>
            <person name="Mammadov A."/>
            <person name="Sharifova S."/>
            <person name="Ojaghi J."/>
            <person name="Eynullazada K."/>
            <person name="Bayramov B."/>
            <person name="Abdulazimova A."/>
            <person name="Shahmuradov I."/>
        </authorList>
    </citation>
    <scope>NUCLEOTIDE SEQUENCE [LARGE SCALE GENOMIC DNA]</scope>
    <source>
        <strain evidence="8">cv. AG2017</strain>
        <tissue evidence="7">Leaf</tissue>
    </source>
</reference>
<dbReference type="OrthoDB" id="551907at2759"/>
<dbReference type="Proteomes" id="UP000233551">
    <property type="component" value="Unassembled WGS sequence"/>
</dbReference>
<accession>A0A2I0IPN0</accession>
<comment type="caution">
    <text evidence="7">The sequence shown here is derived from an EMBL/GenBank/DDBJ whole genome shotgun (WGS) entry which is preliminary data.</text>
</comment>
<dbReference type="InterPro" id="IPR006447">
    <property type="entry name" value="Myb_dom_plants"/>
</dbReference>
<keyword evidence="8" id="KW-1185">Reference proteome</keyword>
<evidence type="ECO:0000256" key="4">
    <source>
        <dbReference type="ARBA" id="ARBA00023015"/>
    </source>
</evidence>
<name>A0A2I0IPN0_PUNGR</name>
<evidence type="ECO:0000313" key="8">
    <source>
        <dbReference type="Proteomes" id="UP000233551"/>
    </source>
</evidence>
<proteinExistence type="predicted"/>
<dbReference type="FunFam" id="1.10.10.60:FF:000002">
    <property type="entry name" value="Myb family transcription factor"/>
    <property type="match status" value="1"/>
</dbReference>
<organism evidence="7 8">
    <name type="scientific">Punica granatum</name>
    <name type="common">Pomegranate</name>
    <dbReference type="NCBI Taxonomy" id="22663"/>
    <lineage>
        <taxon>Eukaryota</taxon>
        <taxon>Viridiplantae</taxon>
        <taxon>Streptophyta</taxon>
        <taxon>Embryophyta</taxon>
        <taxon>Tracheophyta</taxon>
        <taxon>Spermatophyta</taxon>
        <taxon>Magnoliopsida</taxon>
        <taxon>eudicotyledons</taxon>
        <taxon>Gunneridae</taxon>
        <taxon>Pentapetalae</taxon>
        <taxon>rosids</taxon>
        <taxon>malvids</taxon>
        <taxon>Myrtales</taxon>
        <taxon>Lythraceae</taxon>
        <taxon>Punica</taxon>
    </lineage>
</organism>
<evidence type="ECO:0000256" key="2">
    <source>
        <dbReference type="ARBA" id="ARBA00022473"/>
    </source>
</evidence>
<dbReference type="STRING" id="22663.A0A2I0IPN0"/>
<comment type="subcellular location">
    <subcellularLocation>
        <location evidence="1">Nucleus</location>
    </subcellularLocation>
</comment>
<evidence type="ECO:0000256" key="3">
    <source>
        <dbReference type="ARBA" id="ARBA00022782"/>
    </source>
</evidence>
<keyword evidence="3" id="KW-0221">Differentiation</keyword>
<evidence type="ECO:0000256" key="5">
    <source>
        <dbReference type="ARBA" id="ARBA00023163"/>
    </source>
</evidence>
<dbReference type="AlphaFoldDB" id="A0A2I0IPN0"/>
<keyword evidence="4" id="KW-0805">Transcription regulation</keyword>
<dbReference type="PANTHER" id="PTHR31496:SF3">
    <property type="entry name" value="TRANSCRIPTION REPRESSOR KAN1"/>
    <property type="match status" value="1"/>
</dbReference>
<dbReference type="InterPro" id="IPR009057">
    <property type="entry name" value="Homeodomain-like_sf"/>
</dbReference>
<dbReference type="GeneID" id="116202607"/>
<dbReference type="PANTHER" id="PTHR31496">
    <property type="entry name" value="TRANSCRIPTION FACTOR KAN2-RELATED"/>
    <property type="match status" value="1"/>
</dbReference>
<dbReference type="InterPro" id="IPR001005">
    <property type="entry name" value="SANT/Myb"/>
</dbReference>
<protein>
    <submittedName>
        <fullName evidence="7">Uncharacterized protein</fullName>
    </submittedName>
</protein>
<dbReference type="GO" id="GO:0006355">
    <property type="term" value="P:regulation of DNA-templated transcription"/>
    <property type="evidence" value="ECO:0007669"/>
    <property type="project" value="InterPro"/>
</dbReference>
<dbReference type="EMBL" id="PGOL01002681">
    <property type="protein sequence ID" value="PKI45954.1"/>
    <property type="molecule type" value="Genomic_DNA"/>
</dbReference>
<dbReference type="InterPro" id="IPR044847">
    <property type="entry name" value="KAN_fam"/>
</dbReference>
<keyword evidence="5" id="KW-0804">Transcription</keyword>
<keyword evidence="2" id="KW-0217">Developmental protein</keyword>